<dbReference type="Gene3D" id="2.180.10.10">
    <property type="entry name" value="RHS repeat-associated core"/>
    <property type="match status" value="1"/>
</dbReference>
<protein>
    <recommendedName>
        <fullName evidence="3">YD repeat-containing protein</fullName>
    </recommendedName>
</protein>
<reference evidence="2" key="1">
    <citation type="journal article" date="2019" name="Int. J. Syst. Evol. Microbiol.">
        <title>The Global Catalogue of Microorganisms (GCM) 10K type strain sequencing project: providing services to taxonomists for standard genome sequencing and annotation.</title>
        <authorList>
            <consortium name="The Broad Institute Genomics Platform"/>
            <consortium name="The Broad Institute Genome Sequencing Center for Infectious Disease"/>
            <person name="Wu L."/>
            <person name="Ma J."/>
        </authorList>
    </citation>
    <scope>NUCLEOTIDE SEQUENCE [LARGE SCALE GENOMIC DNA]</scope>
    <source>
        <strain evidence="2">CGMCC 1.6375</strain>
    </source>
</reference>
<name>A0ABQ2IHF8_9BACT</name>
<proteinExistence type="predicted"/>
<comment type="caution">
    <text evidence="1">The sequence shown here is derived from an EMBL/GenBank/DDBJ whole genome shotgun (WGS) entry which is preliminary data.</text>
</comment>
<evidence type="ECO:0000313" key="2">
    <source>
        <dbReference type="Proteomes" id="UP000632339"/>
    </source>
</evidence>
<gene>
    <name evidence="1" type="ORF">GCM10010967_54510</name>
</gene>
<evidence type="ECO:0000313" key="1">
    <source>
        <dbReference type="EMBL" id="GGN11653.1"/>
    </source>
</evidence>
<dbReference type="EMBL" id="BMLI01000004">
    <property type="protein sequence ID" value="GGN11653.1"/>
    <property type="molecule type" value="Genomic_DNA"/>
</dbReference>
<organism evidence="1 2">
    <name type="scientific">Dyadobacter beijingensis</name>
    <dbReference type="NCBI Taxonomy" id="365489"/>
    <lineage>
        <taxon>Bacteria</taxon>
        <taxon>Pseudomonadati</taxon>
        <taxon>Bacteroidota</taxon>
        <taxon>Cytophagia</taxon>
        <taxon>Cytophagales</taxon>
        <taxon>Spirosomataceae</taxon>
        <taxon>Dyadobacter</taxon>
    </lineage>
</organism>
<evidence type="ECO:0008006" key="3">
    <source>
        <dbReference type="Google" id="ProtNLM"/>
    </source>
</evidence>
<dbReference type="Proteomes" id="UP000632339">
    <property type="component" value="Unassembled WGS sequence"/>
</dbReference>
<sequence length="303" mass="35671">MLLAGCDNADYSLDKSIPRLQSPGDSIAWIRTKWRNGLHIETVFYDRQNRVLESFNFGRSSRKVLNFYEKDMLVKSISYWHGDSDELNTAGVDTTWYEYDKNARLVVEKHRHGFIPKNNNSGIGGGYTVALRYTTTGDTVKTSGANVIEPGNITDIERWERDGKARITSHFKLYILHKPQNDTTDFFTRKYAYDVDGKLKMAWFGHMYLKRYYSAAGPDTIWYSYDKQNRVVKERHRYTTNMRNKQEIDTTQIPKPEMDYIRKCRKGFFEGDGYFPKNEKVDIIEYRYEQFDPQTHSNLNIPY</sequence>
<keyword evidence="2" id="KW-1185">Reference proteome</keyword>
<accession>A0ABQ2IHF8</accession>